<proteinExistence type="predicted"/>
<evidence type="ECO:0000256" key="2">
    <source>
        <dbReference type="SAM" id="SignalP"/>
    </source>
</evidence>
<dbReference type="RefSeq" id="WP_189893893.1">
    <property type="nucleotide sequence ID" value="NZ_BMVN01000046.1"/>
</dbReference>
<keyword evidence="4" id="KW-1185">Reference proteome</keyword>
<organism evidence="3 4">
    <name type="scientific">Streptomyces canarius</name>
    <dbReference type="NCBI Taxonomy" id="285453"/>
    <lineage>
        <taxon>Bacteria</taxon>
        <taxon>Bacillati</taxon>
        <taxon>Actinomycetota</taxon>
        <taxon>Actinomycetes</taxon>
        <taxon>Kitasatosporales</taxon>
        <taxon>Streptomycetaceae</taxon>
        <taxon>Streptomyces</taxon>
    </lineage>
</organism>
<feature type="region of interest" description="Disordered" evidence="1">
    <location>
        <begin position="30"/>
        <end position="54"/>
    </location>
</feature>
<dbReference type="Proteomes" id="UP000653644">
    <property type="component" value="Unassembled WGS sequence"/>
</dbReference>
<feature type="chain" id="PRO_5046967737" evidence="2">
    <location>
        <begin position="23"/>
        <end position="54"/>
    </location>
</feature>
<reference evidence="4" key="1">
    <citation type="journal article" date="2019" name="Int. J. Syst. Evol. Microbiol.">
        <title>The Global Catalogue of Microorganisms (GCM) 10K type strain sequencing project: providing services to taxonomists for standard genome sequencing and annotation.</title>
        <authorList>
            <consortium name="The Broad Institute Genomics Platform"/>
            <consortium name="The Broad Institute Genome Sequencing Center for Infectious Disease"/>
            <person name="Wu L."/>
            <person name="Ma J."/>
        </authorList>
    </citation>
    <scope>NUCLEOTIDE SEQUENCE [LARGE SCALE GENOMIC DNA]</scope>
    <source>
        <strain evidence="4">JCM 4733</strain>
    </source>
</reference>
<protein>
    <submittedName>
        <fullName evidence="3">Uncharacterized protein</fullName>
    </submittedName>
</protein>
<evidence type="ECO:0000313" key="4">
    <source>
        <dbReference type="Proteomes" id="UP000653644"/>
    </source>
</evidence>
<name>A0ABQ3D9A7_9ACTN</name>
<keyword evidence="2" id="KW-0732">Signal</keyword>
<comment type="caution">
    <text evidence="3">The sequence shown here is derived from an EMBL/GenBank/DDBJ whole genome shotgun (WGS) entry which is preliminary data.</text>
</comment>
<dbReference type="EMBL" id="BMVN01000046">
    <property type="protein sequence ID" value="GHA62182.1"/>
    <property type="molecule type" value="Genomic_DNA"/>
</dbReference>
<evidence type="ECO:0000313" key="3">
    <source>
        <dbReference type="EMBL" id="GHA62182.1"/>
    </source>
</evidence>
<sequence length="54" mass="5402">MRDKLAGLFGMVAMALVFALGAAVQHDAAADRPAGHHVTAENQGPTVITASSAG</sequence>
<accession>A0ABQ3D9A7</accession>
<evidence type="ECO:0000256" key="1">
    <source>
        <dbReference type="SAM" id="MobiDB-lite"/>
    </source>
</evidence>
<feature type="compositionally biased region" description="Polar residues" evidence="1">
    <location>
        <begin position="40"/>
        <end position="54"/>
    </location>
</feature>
<feature type="signal peptide" evidence="2">
    <location>
        <begin position="1"/>
        <end position="22"/>
    </location>
</feature>
<gene>
    <name evidence="3" type="ORF">GCM10010345_77850</name>
</gene>